<dbReference type="Pfam" id="PF01017">
    <property type="entry name" value="STAT_alpha"/>
    <property type="match status" value="1"/>
</dbReference>
<dbReference type="AlphaFoldDB" id="A0A6J2T7W4"/>
<comment type="similarity">
    <text evidence="3 14">Belongs to the transcription factor STAT family.</text>
</comment>
<keyword evidence="17" id="KW-1185">Reference proteome</keyword>
<evidence type="ECO:0000256" key="4">
    <source>
        <dbReference type="ARBA" id="ARBA00022490"/>
    </source>
</evidence>
<evidence type="ECO:0000256" key="5">
    <source>
        <dbReference type="ARBA" id="ARBA00022553"/>
    </source>
</evidence>
<dbReference type="PANTHER" id="PTHR11801">
    <property type="entry name" value="SIGNAL TRANSDUCER AND ACTIVATOR OF TRANSCRIPTION"/>
    <property type="match status" value="1"/>
</dbReference>
<evidence type="ECO:0000256" key="10">
    <source>
        <dbReference type="ARBA" id="ARBA00023163"/>
    </source>
</evidence>
<proteinExistence type="inferred from homology"/>
<dbReference type="Pfam" id="PF21354">
    <property type="entry name" value="STAT_linker"/>
    <property type="match status" value="2"/>
</dbReference>
<organism evidence="17 18">
    <name type="scientific">Drosophila lebanonensis</name>
    <name type="common">Fruit fly</name>
    <name type="synonym">Scaptodrosophila lebanonensis</name>
    <dbReference type="NCBI Taxonomy" id="7225"/>
    <lineage>
        <taxon>Eukaryota</taxon>
        <taxon>Metazoa</taxon>
        <taxon>Ecdysozoa</taxon>
        <taxon>Arthropoda</taxon>
        <taxon>Hexapoda</taxon>
        <taxon>Insecta</taxon>
        <taxon>Pterygota</taxon>
        <taxon>Neoptera</taxon>
        <taxon>Endopterygota</taxon>
        <taxon>Diptera</taxon>
        <taxon>Brachycera</taxon>
        <taxon>Muscomorpha</taxon>
        <taxon>Ephydroidea</taxon>
        <taxon>Drosophilidae</taxon>
        <taxon>Scaptodrosophila</taxon>
    </lineage>
</organism>
<name>A0A6J2T7W4_DROLE</name>
<evidence type="ECO:0000256" key="8">
    <source>
        <dbReference type="ARBA" id="ARBA00023125"/>
    </source>
</evidence>
<evidence type="ECO:0000256" key="14">
    <source>
        <dbReference type="RuleBase" id="RU046415"/>
    </source>
</evidence>
<evidence type="ECO:0000313" key="17">
    <source>
        <dbReference type="Proteomes" id="UP000504634"/>
    </source>
</evidence>
<dbReference type="GO" id="GO:0005737">
    <property type="term" value="C:cytoplasm"/>
    <property type="evidence" value="ECO:0007669"/>
    <property type="project" value="UniProtKB-SubCell"/>
</dbReference>
<dbReference type="GO" id="GO:0001228">
    <property type="term" value="F:DNA-binding transcription activator activity, RNA polymerase II-specific"/>
    <property type="evidence" value="ECO:0007669"/>
    <property type="project" value="UniProtKB-ARBA"/>
</dbReference>
<dbReference type="Gene3D" id="1.20.1050.20">
    <property type="entry name" value="STAT transcription factor, all-alpha domain"/>
    <property type="match status" value="1"/>
</dbReference>
<feature type="region of interest" description="Disordered" evidence="15">
    <location>
        <begin position="747"/>
        <end position="769"/>
    </location>
</feature>
<dbReference type="Pfam" id="PF00017">
    <property type="entry name" value="SH2"/>
    <property type="match status" value="1"/>
</dbReference>
<dbReference type="OrthoDB" id="19300at2759"/>
<dbReference type="Pfam" id="PF02865">
    <property type="entry name" value="STAT_int"/>
    <property type="match status" value="1"/>
</dbReference>
<dbReference type="InterPro" id="IPR013801">
    <property type="entry name" value="STAT_TF_DNA-bd"/>
</dbReference>
<dbReference type="GeneID" id="115621766"/>
<dbReference type="CDD" id="cd14801">
    <property type="entry name" value="STAT_DBD"/>
    <property type="match status" value="1"/>
</dbReference>
<dbReference type="InterPro" id="IPR012345">
    <property type="entry name" value="STAT_TF_DNA-bd_N"/>
</dbReference>
<sequence length="859" mass="96852">MSLWKRISSHADCEQRMAAYYDEKGLLDLRLSLAPWIEDRIMSEQLTPSSTDQYERIALKFNEDLQQKLLSTRTSSDQTLKYRIVELCALIQRTPAVELYTYLRSGLQKELQLAAEKTVVSTGCQSSMPLNPYMNMNNTAAGLAMGSAYMDTSEGLGAVVAPGVVAPGVVGPGVSEVMHNGSVTPMPVRPKIELYNVTVEIQRSFNDFMQCVKALNMLSQSYHYVLNQHNNPDAEATFKRCIEEKGNIVALLRRSFMCYEFLQDLVITELKNWRRQQALAGNGAPFNETTLDEIQRCFEQLEVFVTQLLSAVKETIAVRLMNAEDIELTQLLEQIQCAQKNLVCSAFIVDKQPPQVMKTNTRFAASVRWLLGSQLGLHMNPPTVECIIMSELQAQRFVSKRTHEGSNCNLGGQSSGEIQNCASAMEYQQNTHVFSAGFRNMQLKKIKRAEKKGTESVMDEKFALCFFATTTVNDYQIHVWTLSLPVVVIVHGNQEPQSWATITWDNAFADIVRDPFVVTDRVTWAQLSIALNTKFGSTTQRALTGENLDFLCECHCVTCIAYSKNCYYILIYTSLDEKLQRDNVAGEYISWNQFCKEPLPDRNFTFWDWFFAIMKLTKDHLLSMWKAGRITGFINRAKAQNDLMQATTGIGTFLVRFSDSELGGVTIAYVNQYGTVTMVSPWIARDLQIINLADRIRDLDALRCLHPTDVNVQPLDRDSAFGEFYTTRDEEKPRSDGYVRTSVHVRTGDDTGSISGTPHHPMQSPHQDSMSMPNLSPIGGVVWPTTDDSDSDDSLVAETIESIVMNTPLDHPLVCQISNTIFNVCKERERVMDTDQIQYADHYGENACTSPFNQTVLNQ</sequence>
<keyword evidence="5 14" id="KW-0597">Phosphoprotein</keyword>
<dbReference type="InterPro" id="IPR015988">
    <property type="entry name" value="STAT_TF_CC"/>
</dbReference>
<keyword evidence="9 14" id="KW-0010">Activator</keyword>
<keyword evidence="8 14" id="KW-0238">DNA-binding</keyword>
<protein>
    <recommendedName>
        <fullName evidence="14">Signal transducer and activator of transcription</fullName>
    </recommendedName>
</protein>
<dbReference type="InterPro" id="IPR008967">
    <property type="entry name" value="p53-like_TF_DNA-bd_sf"/>
</dbReference>
<evidence type="ECO:0000256" key="11">
    <source>
        <dbReference type="ARBA" id="ARBA00023242"/>
    </source>
</evidence>
<evidence type="ECO:0000313" key="18">
    <source>
        <dbReference type="RefSeq" id="XP_030371360.1"/>
    </source>
</evidence>
<dbReference type="CTD" id="42428"/>
<evidence type="ECO:0000256" key="12">
    <source>
        <dbReference type="ARBA" id="ARBA00064301"/>
    </source>
</evidence>
<dbReference type="PROSITE" id="PS50001">
    <property type="entry name" value="SH2"/>
    <property type="match status" value="1"/>
</dbReference>
<dbReference type="SUPFAM" id="SSF49417">
    <property type="entry name" value="p53-like transcription factors"/>
    <property type="match status" value="1"/>
</dbReference>
<accession>A0A6J2T7W4</accession>
<evidence type="ECO:0000259" key="16">
    <source>
        <dbReference type="PROSITE" id="PS50001"/>
    </source>
</evidence>
<comment type="subcellular location">
    <subcellularLocation>
        <location evidence="2 14">Cytoplasm</location>
    </subcellularLocation>
    <subcellularLocation>
        <location evidence="1 14">Nucleus</location>
    </subcellularLocation>
</comment>
<evidence type="ECO:0000256" key="2">
    <source>
        <dbReference type="ARBA" id="ARBA00004496"/>
    </source>
</evidence>
<dbReference type="InterPro" id="IPR013800">
    <property type="entry name" value="STAT_TF_alpha"/>
</dbReference>
<dbReference type="SMART" id="SM00964">
    <property type="entry name" value="STAT_int"/>
    <property type="match status" value="1"/>
</dbReference>
<dbReference type="Pfam" id="PF02864">
    <property type="entry name" value="STAT_bind"/>
    <property type="match status" value="1"/>
</dbReference>
<dbReference type="SUPFAM" id="SSF55550">
    <property type="entry name" value="SH2 domain"/>
    <property type="match status" value="1"/>
</dbReference>
<dbReference type="Gene3D" id="2.60.40.630">
    <property type="entry name" value="STAT transcription factor, DNA-binding domain"/>
    <property type="match status" value="1"/>
</dbReference>
<dbReference type="GO" id="GO:0000977">
    <property type="term" value="F:RNA polymerase II transcription regulatory region sequence-specific DNA binding"/>
    <property type="evidence" value="ECO:0007669"/>
    <property type="project" value="UniProtKB-ARBA"/>
</dbReference>
<dbReference type="CDD" id="cd14786">
    <property type="entry name" value="STAT_CCD"/>
    <property type="match status" value="1"/>
</dbReference>
<dbReference type="Gene3D" id="3.30.505.10">
    <property type="entry name" value="SH2 domain"/>
    <property type="match status" value="1"/>
</dbReference>
<dbReference type="GO" id="GO:0007166">
    <property type="term" value="P:cell surface receptor signaling pathway"/>
    <property type="evidence" value="ECO:0007669"/>
    <property type="project" value="UniProtKB-ARBA"/>
</dbReference>
<reference evidence="18" key="1">
    <citation type="submission" date="2025-08" db="UniProtKB">
        <authorList>
            <consortium name="RefSeq"/>
        </authorList>
    </citation>
    <scope>IDENTIFICATION</scope>
    <source>
        <strain evidence="18">11010-0011.00</strain>
        <tissue evidence="18">Whole body</tissue>
    </source>
</reference>
<dbReference type="InterPro" id="IPR048988">
    <property type="entry name" value="STAT_linker"/>
</dbReference>
<evidence type="ECO:0000256" key="6">
    <source>
        <dbReference type="ARBA" id="ARBA00022999"/>
    </source>
</evidence>
<keyword evidence="7 14" id="KW-0805">Transcription regulation</keyword>
<dbReference type="SUPFAM" id="SSF47655">
    <property type="entry name" value="STAT"/>
    <property type="match status" value="1"/>
</dbReference>
<evidence type="ECO:0000256" key="1">
    <source>
        <dbReference type="ARBA" id="ARBA00004123"/>
    </source>
</evidence>
<keyword evidence="10 14" id="KW-0804">Transcription</keyword>
<feature type="domain" description="SH2" evidence="16">
    <location>
        <begin position="625"/>
        <end position="669"/>
    </location>
</feature>
<keyword evidence="4 14" id="KW-0963">Cytoplasm</keyword>
<keyword evidence="11 14" id="KW-0539">Nucleus</keyword>
<gene>
    <name evidence="18" type="primary">LOC115621766</name>
</gene>
<dbReference type="GO" id="GO:0005634">
    <property type="term" value="C:nucleus"/>
    <property type="evidence" value="ECO:0007669"/>
    <property type="project" value="UniProtKB-SubCell"/>
</dbReference>
<dbReference type="InterPro" id="IPR000980">
    <property type="entry name" value="SH2"/>
</dbReference>
<evidence type="ECO:0000256" key="15">
    <source>
        <dbReference type="SAM" id="MobiDB-lite"/>
    </source>
</evidence>
<evidence type="ECO:0000256" key="13">
    <source>
        <dbReference type="PROSITE-ProRule" id="PRU00191"/>
    </source>
</evidence>
<dbReference type="InterPro" id="IPR001217">
    <property type="entry name" value="STAT"/>
</dbReference>
<dbReference type="InterPro" id="IPR036535">
    <property type="entry name" value="STAT_N_sf"/>
</dbReference>
<dbReference type="Proteomes" id="UP000504634">
    <property type="component" value="Unplaced"/>
</dbReference>
<dbReference type="InterPro" id="IPR013799">
    <property type="entry name" value="STAT_TF_prot_interaction"/>
</dbReference>
<dbReference type="FunFam" id="2.60.40.630:FF:000003">
    <property type="entry name" value="Signal transducer and transcription activator 6"/>
    <property type="match status" value="1"/>
</dbReference>
<keyword evidence="6 13" id="KW-0727">SH2 domain</keyword>
<dbReference type="CDD" id="cd09919">
    <property type="entry name" value="SH2_STAT_family"/>
    <property type="match status" value="1"/>
</dbReference>
<dbReference type="InterPro" id="IPR036860">
    <property type="entry name" value="SH2_dom_sf"/>
</dbReference>
<evidence type="ECO:0000256" key="9">
    <source>
        <dbReference type="ARBA" id="ARBA00023159"/>
    </source>
</evidence>
<dbReference type="Gene3D" id="1.10.532.10">
    <property type="entry name" value="STAT transcription factor, N-terminal domain"/>
    <property type="match status" value="1"/>
</dbReference>
<evidence type="ECO:0000256" key="3">
    <source>
        <dbReference type="ARBA" id="ARBA00005586"/>
    </source>
</evidence>
<evidence type="ECO:0000256" key="7">
    <source>
        <dbReference type="ARBA" id="ARBA00023015"/>
    </source>
</evidence>
<dbReference type="Gene3D" id="1.10.238.10">
    <property type="entry name" value="EF-hand"/>
    <property type="match status" value="1"/>
</dbReference>
<comment type="subunit">
    <text evidence="12">Forms a homodimer or a heterodimer with a related family member.</text>
</comment>
<dbReference type="RefSeq" id="XP_030371360.1">
    <property type="nucleotide sequence ID" value="XM_030515500.1"/>
</dbReference>